<keyword evidence="2" id="KW-0521">NADP</keyword>
<feature type="domain" description="NAD(P)-binding" evidence="4">
    <location>
        <begin position="24"/>
        <end position="113"/>
    </location>
</feature>
<proteinExistence type="inferred from homology"/>
<evidence type="ECO:0000256" key="3">
    <source>
        <dbReference type="ARBA" id="ARBA00023002"/>
    </source>
</evidence>
<comment type="similarity">
    <text evidence="1">Belongs to the NmrA-type oxidoreductase family. Isoflavone reductase subfamily.</text>
</comment>
<sequence length="346" mass="37546">MSPRFAKDQPAGFVNRIEKVAIVGVTGSLGSYFVKHLLATGKHQITGITRTGSKSTFPPGVKRVEVDYNDESTLVAALKGHDFLVITLGITAQMDGSNAQAKLITAAATAGVPYVMPNAYGPDTLNEKLTTEMGADGGFPAARSLIEKLGVSTWLVLVCGFWYEWSLVGEGANRFGIDFAGRTATFFDKGEEKITTATWDQCGRALAALLSLKRFPEDENDKSPAIENWANNAVYISSFCVSQKDMFESAKRVTGTTDADWKIEYVEAQARYADAAEKVKGGDYGASLIRMMYTRIFFPTGEGDTSRLGLANAALGLREESMDESTKEGLRLEKTGVLSYGNQILY</sequence>
<reference evidence="5" key="1">
    <citation type="submission" date="2020-05" db="EMBL/GenBank/DDBJ databases">
        <title>Mycena genomes resolve the evolution of fungal bioluminescence.</title>
        <authorList>
            <person name="Tsai I.J."/>
        </authorList>
    </citation>
    <scope>NUCLEOTIDE SEQUENCE</scope>
    <source>
        <strain evidence="5">110903Hualien_Pintung</strain>
    </source>
</reference>
<dbReference type="PANTHER" id="PTHR47706">
    <property type="entry name" value="NMRA-LIKE FAMILY PROTEIN"/>
    <property type="match status" value="1"/>
</dbReference>
<dbReference type="AlphaFoldDB" id="A0A8H6W7T4"/>
<evidence type="ECO:0000256" key="1">
    <source>
        <dbReference type="ARBA" id="ARBA00005725"/>
    </source>
</evidence>
<accession>A0A8H6W7T4</accession>
<dbReference type="Pfam" id="PF13460">
    <property type="entry name" value="NAD_binding_10"/>
    <property type="match status" value="1"/>
</dbReference>
<keyword evidence="6" id="KW-1185">Reference proteome</keyword>
<name>A0A8H6W7T4_MYCCL</name>
<evidence type="ECO:0000259" key="4">
    <source>
        <dbReference type="Pfam" id="PF13460"/>
    </source>
</evidence>
<gene>
    <name evidence="5" type="ORF">HMN09_00874700</name>
</gene>
<dbReference type="GO" id="GO:0016491">
    <property type="term" value="F:oxidoreductase activity"/>
    <property type="evidence" value="ECO:0007669"/>
    <property type="project" value="UniProtKB-KW"/>
</dbReference>
<dbReference type="InterPro" id="IPR016040">
    <property type="entry name" value="NAD(P)-bd_dom"/>
</dbReference>
<organism evidence="5 6">
    <name type="scientific">Mycena chlorophos</name>
    <name type="common">Agaric fungus</name>
    <name type="synonym">Agaricus chlorophos</name>
    <dbReference type="NCBI Taxonomy" id="658473"/>
    <lineage>
        <taxon>Eukaryota</taxon>
        <taxon>Fungi</taxon>
        <taxon>Dikarya</taxon>
        <taxon>Basidiomycota</taxon>
        <taxon>Agaricomycotina</taxon>
        <taxon>Agaricomycetes</taxon>
        <taxon>Agaricomycetidae</taxon>
        <taxon>Agaricales</taxon>
        <taxon>Marasmiineae</taxon>
        <taxon>Mycenaceae</taxon>
        <taxon>Mycena</taxon>
    </lineage>
</organism>
<dbReference type="Gene3D" id="3.40.50.720">
    <property type="entry name" value="NAD(P)-binding Rossmann-like Domain"/>
    <property type="match status" value="1"/>
</dbReference>
<dbReference type="InterPro" id="IPR051609">
    <property type="entry name" value="NmrA/Isoflavone_reductase-like"/>
</dbReference>
<dbReference type="SUPFAM" id="SSF51735">
    <property type="entry name" value="NAD(P)-binding Rossmann-fold domains"/>
    <property type="match status" value="1"/>
</dbReference>
<evidence type="ECO:0000256" key="2">
    <source>
        <dbReference type="ARBA" id="ARBA00022857"/>
    </source>
</evidence>
<evidence type="ECO:0000313" key="6">
    <source>
        <dbReference type="Proteomes" id="UP000613580"/>
    </source>
</evidence>
<dbReference type="OrthoDB" id="9974981at2759"/>
<keyword evidence="3" id="KW-0560">Oxidoreductase</keyword>
<dbReference type="Proteomes" id="UP000613580">
    <property type="component" value="Unassembled WGS sequence"/>
</dbReference>
<dbReference type="EMBL" id="JACAZE010000012">
    <property type="protein sequence ID" value="KAF7302409.1"/>
    <property type="molecule type" value="Genomic_DNA"/>
</dbReference>
<dbReference type="PANTHER" id="PTHR47706:SF7">
    <property type="entry name" value="CIPA-LIKE, PUTATIVE (AFU_ORTHOLOGUE AFUA_1G01630)-RELATED"/>
    <property type="match status" value="1"/>
</dbReference>
<dbReference type="InterPro" id="IPR036291">
    <property type="entry name" value="NAD(P)-bd_dom_sf"/>
</dbReference>
<evidence type="ECO:0000313" key="5">
    <source>
        <dbReference type="EMBL" id="KAF7302409.1"/>
    </source>
</evidence>
<comment type="caution">
    <text evidence="5">The sequence shown here is derived from an EMBL/GenBank/DDBJ whole genome shotgun (WGS) entry which is preliminary data.</text>
</comment>
<protein>
    <submittedName>
        <fullName evidence="5">NAD(P)-bd-dom domain-containing protein</fullName>
    </submittedName>
</protein>